<evidence type="ECO:0000313" key="7">
    <source>
        <dbReference type="EMBL" id="RVX38556.1"/>
    </source>
</evidence>
<dbReference type="Proteomes" id="UP000284824">
    <property type="component" value="Unassembled WGS sequence"/>
</dbReference>
<dbReference type="Gene3D" id="3.30.200.20">
    <property type="entry name" value="Phosphorylase Kinase, domain 1"/>
    <property type="match status" value="1"/>
</dbReference>
<dbReference type="Gene3D" id="1.10.510.10">
    <property type="entry name" value="Transferase(Phosphotransferase) domain 1"/>
    <property type="match status" value="1"/>
</dbReference>
<keyword evidence="7" id="KW-0723">Serine/threonine-protein kinase</keyword>
<accession>A0A438LYF0</accession>
<proteinExistence type="predicted"/>
<dbReference type="InterPro" id="IPR015943">
    <property type="entry name" value="WD40/YVTN_repeat-like_dom_sf"/>
</dbReference>
<evidence type="ECO:0000256" key="2">
    <source>
        <dbReference type="ARBA" id="ARBA00022741"/>
    </source>
</evidence>
<dbReference type="PROSITE" id="PS50082">
    <property type="entry name" value="WD_REPEATS_2"/>
    <property type="match status" value="1"/>
</dbReference>
<reference evidence="7 8" key="1">
    <citation type="submission" date="2019-01" db="EMBL/GenBank/DDBJ databases">
        <title>Sequencing the genomes of 1000 actinobacteria strains.</title>
        <authorList>
            <person name="Klenk H.-P."/>
        </authorList>
    </citation>
    <scope>NUCLEOTIDE SEQUENCE [LARGE SCALE GENOMIC DNA]</scope>
    <source>
        <strain evidence="7 8">DSM 43925</strain>
    </source>
</reference>
<evidence type="ECO:0000259" key="6">
    <source>
        <dbReference type="PROSITE" id="PS50011"/>
    </source>
</evidence>
<dbReference type="Pfam" id="PF00069">
    <property type="entry name" value="Pkinase"/>
    <property type="match status" value="1"/>
</dbReference>
<keyword evidence="4" id="KW-0067">ATP-binding</keyword>
<dbReference type="GO" id="GO:0005524">
    <property type="term" value="F:ATP binding"/>
    <property type="evidence" value="ECO:0007669"/>
    <property type="project" value="UniProtKB-KW"/>
</dbReference>
<dbReference type="InterPro" id="IPR001680">
    <property type="entry name" value="WD40_rpt"/>
</dbReference>
<comment type="caution">
    <text evidence="7">The sequence shown here is derived from an EMBL/GenBank/DDBJ whole genome shotgun (WGS) entry which is preliminary data.</text>
</comment>
<dbReference type="InterPro" id="IPR049052">
    <property type="entry name" value="nSTAND1"/>
</dbReference>
<name>A0A438LYF0_9ACTN</name>
<feature type="repeat" description="WD" evidence="5">
    <location>
        <begin position="1046"/>
        <end position="1075"/>
    </location>
</feature>
<dbReference type="PANTHER" id="PTHR43289">
    <property type="entry name" value="MITOGEN-ACTIVATED PROTEIN KINASE KINASE KINASE 20-RELATED"/>
    <property type="match status" value="1"/>
</dbReference>
<evidence type="ECO:0000256" key="3">
    <source>
        <dbReference type="ARBA" id="ARBA00022777"/>
    </source>
</evidence>
<dbReference type="Gene3D" id="2.130.10.10">
    <property type="entry name" value="YVTN repeat-like/Quinoprotein amine dehydrogenase"/>
    <property type="match status" value="4"/>
</dbReference>
<keyword evidence="5" id="KW-0853">WD repeat</keyword>
<dbReference type="InterPro" id="IPR011009">
    <property type="entry name" value="Kinase-like_dom_sf"/>
</dbReference>
<dbReference type="PROSITE" id="PS00108">
    <property type="entry name" value="PROTEIN_KINASE_ST"/>
    <property type="match status" value="1"/>
</dbReference>
<dbReference type="InterPro" id="IPR000719">
    <property type="entry name" value="Prot_kinase_dom"/>
</dbReference>
<evidence type="ECO:0000256" key="4">
    <source>
        <dbReference type="ARBA" id="ARBA00022840"/>
    </source>
</evidence>
<dbReference type="InterPro" id="IPR011047">
    <property type="entry name" value="Quinoprotein_ADH-like_sf"/>
</dbReference>
<dbReference type="InterPro" id="IPR008271">
    <property type="entry name" value="Ser/Thr_kinase_AS"/>
</dbReference>
<dbReference type="Pfam" id="PF20703">
    <property type="entry name" value="nSTAND1"/>
    <property type="match status" value="1"/>
</dbReference>
<dbReference type="PANTHER" id="PTHR43289:SF34">
    <property type="entry name" value="SERINE_THREONINE-PROTEIN KINASE YBDM-RELATED"/>
    <property type="match status" value="1"/>
</dbReference>
<evidence type="ECO:0000313" key="8">
    <source>
        <dbReference type="Proteomes" id="UP000284824"/>
    </source>
</evidence>
<dbReference type="OrthoDB" id="582179at2"/>
<evidence type="ECO:0000256" key="5">
    <source>
        <dbReference type="PROSITE-ProRule" id="PRU00221"/>
    </source>
</evidence>
<dbReference type="CDD" id="cd14014">
    <property type="entry name" value="STKc_PknB_like"/>
    <property type="match status" value="1"/>
</dbReference>
<evidence type="ECO:0000256" key="1">
    <source>
        <dbReference type="ARBA" id="ARBA00022679"/>
    </source>
</evidence>
<gene>
    <name evidence="7" type="ORF">EDD27_0875</name>
</gene>
<feature type="domain" description="Protein kinase" evidence="6">
    <location>
        <begin position="16"/>
        <end position="261"/>
    </location>
</feature>
<keyword evidence="3 7" id="KW-0418">Kinase</keyword>
<dbReference type="SUPFAM" id="SSF50998">
    <property type="entry name" value="Quinoprotein alcohol dehydrogenase-like"/>
    <property type="match status" value="1"/>
</dbReference>
<dbReference type="GO" id="GO:0004674">
    <property type="term" value="F:protein serine/threonine kinase activity"/>
    <property type="evidence" value="ECO:0007669"/>
    <property type="project" value="UniProtKB-KW"/>
</dbReference>
<dbReference type="AlphaFoldDB" id="A0A438LYF0"/>
<protein>
    <submittedName>
        <fullName evidence="7">Serine/threonine protein kinase</fullName>
    </submittedName>
</protein>
<keyword evidence="8" id="KW-1185">Reference proteome</keyword>
<keyword evidence="1" id="KW-0808">Transferase</keyword>
<sequence>MGSALIDGDPRRLGEYWLSSRLGAGGQGVVYEAYDPAGARVAIKVLRGDPTGQPGLRERMAKEAVSARRVASFCTARVLGVELDGPRPYIVSEYVEGPSLRTAGRVFSGDDLHRLATAIATALTAIHDAGVVHRDLKPDNVLLGPDGPRVIDFGVARTLEMSLTSTGLVTGTPGYMAPEVFSGERAGPAADVFAWGAVVLYAATGQDPFTGEALGAVMHRVLSHEPDLSVLPGTLRGPVRAALAKEPALRPAARELLLALVSGDGDVERARPAGSRGGAGVAAGAGTDLARLLELGAGDGRRVGSPADDPALGVLAEDAYAALSPEGKELVPEVFLRLVTVTDEGELTLREPRRSELPEGAERVLEAFTYVVSGGDPVRLLRPALPLAWPRLRAWIAANRDGLAVHRQICAATERWQEHGRREADLFHGSSLDAALRWAAAERRNITLTPAERDFLEASAALTRRRSRRSRFVSAGLAVLLALALIAGGLAVRQSATLAEQSATLAGERDAADSARLAAAADAVRGRDPVLGMLLSAAAGRLSPTAEARSSLLASVVDPAGTAFHDPDTGPDVVRALSADGRSLVSVSPDEVRVWDVGTGRRTGGFSGLGLTGRRLRQTAVSEDGKLLAVADSQGVGLWDMATGRPTGRRHPAAEEFDLRIAFSGGRLVIDLGQGTYVYDPRTGTKTSLPSMFATAVHPGGDYAVTGTQRWALPSGKRQRGFPGACADCAGTPAFSPDGRLVAINGDDGLLVLDARSGKEIGTIGEWEDTTTPVFSPDGELIAGFDTAIRVYQPGADEPLLLEREVADPISAVAFTGDGLRYLSEDTVVTLQAPLTADQPMDEVRLSPDGRFLATHELDSTKVTVNGRDFEVGRFDPYDSMFAFSPDGSRLAIRRGDDVSVWDPATGRRLATMGPEWAGTFEPDAAKPAPAGLWTAADDSFTLWRLLGGKKLKQVSRPRLIGWTVTAEGRLVGLDASLLRLVDLETGRPLGARVPLPAPADDVWFSADLKLVAANFSGKIGIWDTTTGRQVGDWMRVGSAPWGGVFSGDGRLFAFASQDKSLTLWDVQAGERVGPEIGLWDSARSIAFSPTGEVLAIGRGGRLTRVPTAVGPLMTAVCARAGRVLTEAEWRRHLPARPYRKGC</sequence>
<organism evidence="7 8">
    <name type="scientific">Nonomuraea polychroma</name>
    <dbReference type="NCBI Taxonomy" id="46176"/>
    <lineage>
        <taxon>Bacteria</taxon>
        <taxon>Bacillati</taxon>
        <taxon>Actinomycetota</taxon>
        <taxon>Actinomycetes</taxon>
        <taxon>Streptosporangiales</taxon>
        <taxon>Streptosporangiaceae</taxon>
        <taxon>Nonomuraea</taxon>
    </lineage>
</organism>
<dbReference type="EMBL" id="SAUN01000001">
    <property type="protein sequence ID" value="RVX38556.1"/>
    <property type="molecule type" value="Genomic_DNA"/>
</dbReference>
<dbReference type="SUPFAM" id="SSF56112">
    <property type="entry name" value="Protein kinase-like (PK-like)"/>
    <property type="match status" value="1"/>
</dbReference>
<dbReference type="PROSITE" id="PS50011">
    <property type="entry name" value="PROTEIN_KINASE_DOM"/>
    <property type="match status" value="1"/>
</dbReference>
<dbReference type="SMART" id="SM00220">
    <property type="entry name" value="S_TKc"/>
    <property type="match status" value="1"/>
</dbReference>
<keyword evidence="2" id="KW-0547">Nucleotide-binding</keyword>